<gene>
    <name evidence="2" type="ORF">COT52_00295</name>
</gene>
<dbReference type="AlphaFoldDB" id="A0A2H0X819"/>
<proteinExistence type="predicted"/>
<dbReference type="Proteomes" id="UP000231414">
    <property type="component" value="Unassembled WGS sequence"/>
</dbReference>
<sequence>MVEKQTAHAPEGSLEREPSLDRVKSFLAKKVLPDLERGRPEFDAPHTQAVVNKMEAILNSDPTLDKHIINFFCPRLLFWTS</sequence>
<evidence type="ECO:0000313" key="3">
    <source>
        <dbReference type="Proteomes" id="UP000231414"/>
    </source>
</evidence>
<name>A0A2H0X819_UNCKA</name>
<evidence type="ECO:0000313" key="2">
    <source>
        <dbReference type="EMBL" id="PIS21054.1"/>
    </source>
</evidence>
<protein>
    <submittedName>
        <fullName evidence="2">Uncharacterized protein</fullName>
    </submittedName>
</protein>
<comment type="caution">
    <text evidence="2">The sequence shown here is derived from an EMBL/GenBank/DDBJ whole genome shotgun (WGS) entry which is preliminary data.</text>
</comment>
<reference evidence="3" key="1">
    <citation type="submission" date="2017-09" db="EMBL/GenBank/DDBJ databases">
        <title>Depth-based differentiation of microbial function through sediment-hosted aquifers and enrichment of novel symbionts in the deep terrestrial subsurface.</title>
        <authorList>
            <person name="Probst A.J."/>
            <person name="Ladd B."/>
            <person name="Jarett J.K."/>
            <person name="Geller-Mcgrath D.E."/>
            <person name="Sieber C.M.K."/>
            <person name="Emerson J.B."/>
            <person name="Anantharaman K."/>
            <person name="Thomas B.C."/>
            <person name="Malmstrom R."/>
            <person name="Stieglmeier M."/>
            <person name="Klingl A."/>
            <person name="Woyke T."/>
            <person name="Ryan C.M."/>
            <person name="Banfield J.F."/>
        </authorList>
    </citation>
    <scope>NUCLEOTIDE SEQUENCE [LARGE SCALE GENOMIC DNA]</scope>
</reference>
<feature type="region of interest" description="Disordered" evidence="1">
    <location>
        <begin position="1"/>
        <end position="20"/>
    </location>
</feature>
<organism evidence="2 3">
    <name type="scientific">candidate division WWE3 bacterium CG08_land_8_20_14_0_20_43_13</name>
    <dbReference type="NCBI Taxonomy" id="1975087"/>
    <lineage>
        <taxon>Bacteria</taxon>
        <taxon>Katanobacteria</taxon>
    </lineage>
</organism>
<dbReference type="EMBL" id="PEYW01000006">
    <property type="protein sequence ID" value="PIS21054.1"/>
    <property type="molecule type" value="Genomic_DNA"/>
</dbReference>
<evidence type="ECO:0000256" key="1">
    <source>
        <dbReference type="SAM" id="MobiDB-lite"/>
    </source>
</evidence>
<accession>A0A2H0X819</accession>